<comment type="subcellular location">
    <subcellularLocation>
        <location evidence="1">Membrane</location>
        <topology evidence="1">Single-pass membrane protein</topology>
    </subcellularLocation>
</comment>
<name>A0A8T0J9A0_CERPU</name>
<evidence type="ECO:0000256" key="3">
    <source>
        <dbReference type="ARBA" id="ARBA00022676"/>
    </source>
</evidence>
<keyword evidence="6 8" id="KW-1133">Transmembrane helix</keyword>
<protein>
    <recommendedName>
        <fullName evidence="8">Glycosyltransferase family 92 protein</fullName>
        <ecNumber evidence="8">2.4.1.-</ecNumber>
    </recommendedName>
</protein>
<keyword evidence="7 8" id="KW-0472">Membrane</keyword>
<feature type="transmembrane region" description="Helical" evidence="8">
    <location>
        <begin position="41"/>
        <end position="59"/>
    </location>
</feature>
<evidence type="ECO:0000256" key="7">
    <source>
        <dbReference type="ARBA" id="ARBA00023136"/>
    </source>
</evidence>
<dbReference type="GO" id="GO:0016757">
    <property type="term" value="F:glycosyltransferase activity"/>
    <property type="evidence" value="ECO:0007669"/>
    <property type="project" value="UniProtKB-UniRule"/>
</dbReference>
<keyword evidence="3 8" id="KW-0328">Glycosyltransferase</keyword>
<organism evidence="9 10">
    <name type="scientific">Ceratodon purpureus</name>
    <name type="common">Fire moss</name>
    <name type="synonym">Dicranum purpureum</name>
    <dbReference type="NCBI Taxonomy" id="3225"/>
    <lineage>
        <taxon>Eukaryota</taxon>
        <taxon>Viridiplantae</taxon>
        <taxon>Streptophyta</taxon>
        <taxon>Embryophyta</taxon>
        <taxon>Bryophyta</taxon>
        <taxon>Bryophytina</taxon>
        <taxon>Bryopsida</taxon>
        <taxon>Dicranidae</taxon>
        <taxon>Pseudoditrichales</taxon>
        <taxon>Ditrichaceae</taxon>
        <taxon>Ceratodon</taxon>
    </lineage>
</organism>
<evidence type="ECO:0000256" key="2">
    <source>
        <dbReference type="ARBA" id="ARBA00007647"/>
    </source>
</evidence>
<comment type="similarity">
    <text evidence="2 8">Belongs to the glycosyltransferase 92 family.</text>
</comment>
<gene>
    <name evidence="9" type="ORF">KC19_1G255500</name>
</gene>
<dbReference type="GO" id="GO:0005737">
    <property type="term" value="C:cytoplasm"/>
    <property type="evidence" value="ECO:0007669"/>
    <property type="project" value="TreeGrafter"/>
</dbReference>
<evidence type="ECO:0000313" key="10">
    <source>
        <dbReference type="Proteomes" id="UP000822688"/>
    </source>
</evidence>
<reference evidence="9" key="1">
    <citation type="submission" date="2020-06" db="EMBL/GenBank/DDBJ databases">
        <title>WGS assembly of Ceratodon purpureus strain R40.</title>
        <authorList>
            <person name="Carey S.B."/>
            <person name="Jenkins J."/>
            <person name="Shu S."/>
            <person name="Lovell J.T."/>
            <person name="Sreedasyam A."/>
            <person name="Maumus F."/>
            <person name="Tiley G.P."/>
            <person name="Fernandez-Pozo N."/>
            <person name="Barry K."/>
            <person name="Chen C."/>
            <person name="Wang M."/>
            <person name="Lipzen A."/>
            <person name="Daum C."/>
            <person name="Saski C.A."/>
            <person name="Payton A.C."/>
            <person name="Mcbreen J.C."/>
            <person name="Conrad R.E."/>
            <person name="Kollar L.M."/>
            <person name="Olsson S."/>
            <person name="Huttunen S."/>
            <person name="Landis J.B."/>
            <person name="Wickett N.J."/>
            <person name="Johnson M.G."/>
            <person name="Rensing S.A."/>
            <person name="Grimwood J."/>
            <person name="Schmutz J."/>
            <person name="Mcdaniel S.F."/>
        </authorList>
    </citation>
    <scope>NUCLEOTIDE SEQUENCE</scope>
    <source>
        <strain evidence="9">R40</strain>
    </source>
</reference>
<evidence type="ECO:0000256" key="5">
    <source>
        <dbReference type="ARBA" id="ARBA00022692"/>
    </source>
</evidence>
<dbReference type="EMBL" id="CM026421">
    <property type="protein sequence ID" value="KAG0592480.1"/>
    <property type="molecule type" value="Genomic_DNA"/>
</dbReference>
<dbReference type="AlphaFoldDB" id="A0A8T0J9A0"/>
<keyword evidence="4 8" id="KW-0808">Transferase</keyword>
<dbReference type="PANTHER" id="PTHR21461:SF12">
    <property type="entry name" value="GALACTAN BETA-1,4-GALACTOSYLTRANSFERASE GALS2"/>
    <property type="match status" value="1"/>
</dbReference>
<dbReference type="GO" id="GO:0016020">
    <property type="term" value="C:membrane"/>
    <property type="evidence" value="ECO:0007669"/>
    <property type="project" value="UniProtKB-SubCell"/>
</dbReference>
<keyword evidence="5 8" id="KW-0812">Transmembrane</keyword>
<comment type="caution">
    <text evidence="9">The sequence shown here is derived from an EMBL/GenBank/DDBJ whole genome shotgun (WGS) entry which is preliminary data.</text>
</comment>
<proteinExistence type="inferred from homology"/>
<dbReference type="PANTHER" id="PTHR21461">
    <property type="entry name" value="GLYCOSYLTRANSFERASE FAMILY 92 PROTEIN"/>
    <property type="match status" value="1"/>
</dbReference>
<dbReference type="Pfam" id="PF01697">
    <property type="entry name" value="Glyco_transf_92"/>
    <property type="match status" value="1"/>
</dbReference>
<dbReference type="InterPro" id="IPR008166">
    <property type="entry name" value="Glyco_transf_92"/>
</dbReference>
<keyword evidence="10" id="KW-1185">Reference proteome</keyword>
<evidence type="ECO:0000256" key="1">
    <source>
        <dbReference type="ARBA" id="ARBA00004167"/>
    </source>
</evidence>
<evidence type="ECO:0000256" key="6">
    <source>
        <dbReference type="ARBA" id="ARBA00022989"/>
    </source>
</evidence>
<dbReference type="EC" id="2.4.1.-" evidence="8"/>
<evidence type="ECO:0000256" key="8">
    <source>
        <dbReference type="RuleBase" id="RU366017"/>
    </source>
</evidence>
<evidence type="ECO:0000313" key="9">
    <source>
        <dbReference type="EMBL" id="KAG0592480.1"/>
    </source>
</evidence>
<accession>A0A8T0J9A0</accession>
<evidence type="ECO:0000256" key="4">
    <source>
        <dbReference type="ARBA" id="ARBA00022679"/>
    </source>
</evidence>
<sequence length="530" mass="60519">MARQWLRKSDLNEKLWKGDSVLETSVAGCRTALSAESFAKMFLLVFVNCIFLLAALHVLHSRHEFGNAATDRSDNCITDRLNNVHPVTLPAQTQNSLVGPSGSFIPKNDSTKHEPNVRQFDAYGVAVHLFIKMSAYRGSPNSFAIVGLEAKNPAELYHDPPYECVWIPGPESLTWTPLKGMATKMLPDTGNYSRLYSAVIINCTFSQDVGVDRKGGQLVLYASYGDHYPRNPERIVALTESVDEFPGAEYYDSPTQKYDYVYCGSPLFGNISPQKIREWLAYHAHFFGPRSHFFLYDAGGVHEEVRRVIGPWIKAGRVTLDNVREQEKYDGYYHNQFMVVNDCFHRARHLSRWLFFFDVDEYIWAPPDDNSLASIVARYENQSQIIIWQKPMSKSLCAMEESPTNNSHFASKWTFEKLVFKSIKVRKSNDCKYAIQGRKAMSTGIHRSGYLIGSNATTYADPLFYYHFHNTINKRDEVCELFIDKNKIYVNPKNKSDRFAYDDGLAVLADHIKEYELDTIGQPAVAHVWN</sequence>
<dbReference type="Proteomes" id="UP000822688">
    <property type="component" value="Chromosome 1"/>
</dbReference>